<evidence type="ECO:0000256" key="1">
    <source>
        <dbReference type="ARBA" id="ARBA00023015"/>
    </source>
</evidence>
<reference evidence="7" key="1">
    <citation type="submission" date="2016-10" db="EMBL/GenBank/DDBJ databases">
        <authorList>
            <person name="Benchimol M."/>
            <person name="Almeida L.G."/>
            <person name="Vasconcelos A.T."/>
            <person name="Perreira-Neves A."/>
            <person name="Rosa I.A."/>
            <person name="Tasca T."/>
            <person name="Bogo M.R."/>
            <person name="de Souza W."/>
        </authorList>
    </citation>
    <scope>NUCLEOTIDE SEQUENCE [LARGE SCALE GENOMIC DNA]</scope>
    <source>
        <strain evidence="7">K</strain>
    </source>
</reference>
<dbReference type="PANTHER" id="PTHR46621:SF1">
    <property type="entry name" value="SNRNA-ACTIVATING PROTEIN COMPLEX SUBUNIT 4"/>
    <property type="match status" value="1"/>
</dbReference>
<dbReference type="InterPro" id="IPR001005">
    <property type="entry name" value="SANT/Myb"/>
</dbReference>
<sequence>MSFATKPNYIYYYEENNNDETIIHSDFLSPIAKGDNFEESNKKRKSASRLKFTEDEDQKLLMLVNKYGEKNWKKISKIMKNRTIRQCRDRYRHYISPGINRSPWNDEEDSLLLEKVEELGERWKILEKFFKNRTEVQIRNRYYTMTHCNIEKIKNKEIPRISDDVHNYNNNSKHPKNTDSINQSTNFQENETNMNFDDLYFYNFDEYNQIVDNFDDYSEYIL</sequence>
<dbReference type="PROSITE" id="PS51294">
    <property type="entry name" value="HTH_MYB"/>
    <property type="match status" value="2"/>
</dbReference>
<dbReference type="GO" id="GO:0019185">
    <property type="term" value="C:snRNA-activating protein complex"/>
    <property type="evidence" value="ECO:0007669"/>
    <property type="project" value="TreeGrafter"/>
</dbReference>
<dbReference type="Gene3D" id="1.10.10.60">
    <property type="entry name" value="Homeodomain-like"/>
    <property type="match status" value="2"/>
</dbReference>
<dbReference type="PANTHER" id="PTHR46621">
    <property type="entry name" value="SNRNA-ACTIVATING PROTEIN COMPLEX SUBUNIT 4"/>
    <property type="match status" value="1"/>
</dbReference>
<evidence type="ECO:0000313" key="7">
    <source>
        <dbReference type="EMBL" id="OHT01903.1"/>
    </source>
</evidence>
<evidence type="ECO:0000259" key="5">
    <source>
        <dbReference type="PROSITE" id="PS50090"/>
    </source>
</evidence>
<accession>A0A1J4JRY5</accession>
<dbReference type="InterPro" id="IPR051575">
    <property type="entry name" value="Myb-like_DNA-bd"/>
</dbReference>
<proteinExistence type="predicted"/>
<dbReference type="GO" id="GO:0000978">
    <property type="term" value="F:RNA polymerase II cis-regulatory region sequence-specific DNA binding"/>
    <property type="evidence" value="ECO:0007669"/>
    <property type="project" value="TreeGrafter"/>
</dbReference>
<dbReference type="PROSITE" id="PS50090">
    <property type="entry name" value="MYB_LIKE"/>
    <property type="match status" value="2"/>
</dbReference>
<evidence type="ECO:0000256" key="4">
    <source>
        <dbReference type="ARBA" id="ARBA00023242"/>
    </source>
</evidence>
<feature type="domain" description="Myb-like" evidence="5">
    <location>
        <begin position="96"/>
        <end position="146"/>
    </location>
</feature>
<dbReference type="Pfam" id="PF13921">
    <property type="entry name" value="Myb_DNA-bind_6"/>
    <property type="match status" value="1"/>
</dbReference>
<dbReference type="CDD" id="cd00167">
    <property type="entry name" value="SANT"/>
    <property type="match status" value="2"/>
</dbReference>
<dbReference type="VEuPathDB" id="TrichDB:TRFO_31198"/>
<evidence type="ECO:0000256" key="3">
    <source>
        <dbReference type="ARBA" id="ARBA00023163"/>
    </source>
</evidence>
<evidence type="ECO:0000259" key="6">
    <source>
        <dbReference type="PROSITE" id="PS51294"/>
    </source>
</evidence>
<feature type="domain" description="HTH myb-type" evidence="6">
    <location>
        <begin position="44"/>
        <end position="99"/>
    </location>
</feature>
<dbReference type="SMART" id="SM00717">
    <property type="entry name" value="SANT"/>
    <property type="match status" value="2"/>
</dbReference>
<keyword evidence="8" id="KW-1185">Reference proteome</keyword>
<name>A0A1J4JRY5_9EUKA</name>
<keyword evidence="4" id="KW-0539">Nucleus</keyword>
<dbReference type="RefSeq" id="XP_068355039.1">
    <property type="nucleotide sequence ID" value="XM_068507787.1"/>
</dbReference>
<dbReference type="OrthoDB" id="7464992at2759"/>
<dbReference type="GeneID" id="94842491"/>
<dbReference type="Proteomes" id="UP000179807">
    <property type="component" value="Unassembled WGS sequence"/>
</dbReference>
<keyword evidence="2" id="KW-0238">DNA-binding</keyword>
<dbReference type="GO" id="GO:0042795">
    <property type="term" value="P:snRNA transcription by RNA polymerase II"/>
    <property type="evidence" value="ECO:0007669"/>
    <property type="project" value="TreeGrafter"/>
</dbReference>
<dbReference type="GO" id="GO:0042796">
    <property type="term" value="P:snRNA transcription by RNA polymerase III"/>
    <property type="evidence" value="ECO:0007669"/>
    <property type="project" value="TreeGrafter"/>
</dbReference>
<keyword evidence="1" id="KW-0805">Transcription regulation</keyword>
<dbReference type="EMBL" id="MLAK01000891">
    <property type="protein sequence ID" value="OHT01903.1"/>
    <property type="molecule type" value="Genomic_DNA"/>
</dbReference>
<comment type="caution">
    <text evidence="7">The sequence shown here is derived from an EMBL/GenBank/DDBJ whole genome shotgun (WGS) entry which is preliminary data.</text>
</comment>
<dbReference type="InterPro" id="IPR009057">
    <property type="entry name" value="Homeodomain-like_sf"/>
</dbReference>
<keyword evidence="3" id="KW-0804">Transcription</keyword>
<feature type="domain" description="Myb-like" evidence="5">
    <location>
        <begin position="44"/>
        <end position="95"/>
    </location>
</feature>
<protein>
    <submittedName>
        <fullName evidence="7">Myb-like DNA-binding domain containing protein</fullName>
    </submittedName>
</protein>
<dbReference type="AlphaFoldDB" id="A0A1J4JRY5"/>
<dbReference type="SUPFAM" id="SSF46689">
    <property type="entry name" value="Homeodomain-like"/>
    <property type="match status" value="1"/>
</dbReference>
<dbReference type="InterPro" id="IPR017930">
    <property type="entry name" value="Myb_dom"/>
</dbReference>
<dbReference type="GO" id="GO:0001006">
    <property type="term" value="F:RNA polymerase III type 3 promoter sequence-specific DNA binding"/>
    <property type="evidence" value="ECO:0007669"/>
    <property type="project" value="TreeGrafter"/>
</dbReference>
<gene>
    <name evidence="7" type="ORF">TRFO_31198</name>
</gene>
<feature type="domain" description="HTH myb-type" evidence="6">
    <location>
        <begin position="100"/>
        <end position="150"/>
    </location>
</feature>
<evidence type="ECO:0000256" key="2">
    <source>
        <dbReference type="ARBA" id="ARBA00023125"/>
    </source>
</evidence>
<organism evidence="7 8">
    <name type="scientific">Tritrichomonas foetus</name>
    <dbReference type="NCBI Taxonomy" id="1144522"/>
    <lineage>
        <taxon>Eukaryota</taxon>
        <taxon>Metamonada</taxon>
        <taxon>Parabasalia</taxon>
        <taxon>Tritrichomonadida</taxon>
        <taxon>Tritrichomonadidae</taxon>
        <taxon>Tritrichomonas</taxon>
    </lineage>
</organism>
<evidence type="ECO:0000313" key="8">
    <source>
        <dbReference type="Proteomes" id="UP000179807"/>
    </source>
</evidence>